<feature type="domain" description="Nitrogenase/oxidoreductase component 1" evidence="1">
    <location>
        <begin position="32"/>
        <end position="413"/>
    </location>
</feature>
<evidence type="ECO:0000313" key="2">
    <source>
        <dbReference type="EMBL" id="ACQ53023.1"/>
    </source>
</evidence>
<dbReference type="AlphaFoldDB" id="A0A3F2ZYZ8"/>
<sequence length="431" mass="48829">MKELKHLKPLSSVKTNAGVKFLTPAAFPGNHCPMHTALALSSRVKGMSTLVVGTPECGTYSRNVVYNIKSEEGELHWTYILDSNEVVFGCRRGLIKTIREMDKSGAKAIMTILTCVPEIIGEDIEGIVHEIQPEISAQLTFVLMAHFKCNSYPSGYWKTLVAFGNLMKKGKTSSDTINILGRSPREKHVPMPGLLTALEKRGFYLRMLAPKSDVEDFIVSPDAALNIVLSPFMNPLAEMMWEKFQVPFISLHETYDVFEIDSLYEAIEKTLKIRFNHEFDEWREKAIALQNQAKDVFKGKAYISTHIGAMMPLPLAVYLTKFEMEPMLLHMDEFYPDDRKWAKAIKEQGYDPMICHMVNDNADIELLEGIKAEFSLGLLLKDSSSIPCVPYLEDLYGQIGYERTVALLSRMLKVYEKTNVEKIRRNSHGNS</sequence>
<dbReference type="InterPro" id="IPR000510">
    <property type="entry name" value="Nase/OxRdtase_comp1"/>
</dbReference>
<proteinExistence type="predicted"/>
<evidence type="ECO:0000313" key="3">
    <source>
        <dbReference type="Proteomes" id="UP000002333"/>
    </source>
</evidence>
<reference evidence="3" key="2">
    <citation type="submission" date="2008-05" db="EMBL/GenBank/DDBJ databases">
        <title>Genome sequence of Clostridium botulinum Ba4 strain 657.</title>
        <authorList>
            <person name="Shrivastava S."/>
            <person name="Brown J.L."/>
            <person name="Bruce D."/>
            <person name="Detter C."/>
            <person name="Munk C."/>
            <person name="Smith L.A."/>
            <person name="Smith T.J."/>
            <person name="Sutton G."/>
            <person name="Brettin T.S."/>
        </authorList>
    </citation>
    <scope>NUCLEOTIDE SEQUENCE [LARGE SCALE GENOMIC DNA]</scope>
    <source>
        <strain evidence="3">657 / Type Ba4</strain>
    </source>
</reference>
<dbReference type="InterPro" id="IPR052673">
    <property type="entry name" value="Ni-siroh_cyclase_CfbD"/>
</dbReference>
<dbReference type="SUPFAM" id="SSF53807">
    <property type="entry name" value="Helical backbone' metal receptor"/>
    <property type="match status" value="1"/>
</dbReference>
<dbReference type="RefSeq" id="WP_003361478.1">
    <property type="nucleotide sequence ID" value="NC_012658.1"/>
</dbReference>
<reference evidence="2 3" key="1">
    <citation type="journal article" date="2007" name="PLoS ONE">
        <title>Analysis of the neurotoxin complex genes in Clostridium botulinum A1-A4 and B1 strains: BoNT/A3, /Ba4 and /B1 clusters are located within plasmids.</title>
        <authorList>
            <person name="Smith T.J."/>
            <person name="Hill K.K."/>
            <person name="Foley B.T."/>
            <person name="Detter J.C."/>
            <person name="Munk A.C."/>
            <person name="Bruce D.C."/>
            <person name="Doggett N.A."/>
            <person name="Smith L.A."/>
            <person name="Marks J.D."/>
            <person name="Xie G."/>
            <person name="Brettin T.S."/>
        </authorList>
    </citation>
    <scope>NUCLEOTIDE SEQUENCE [LARGE SCALE GENOMIC DNA]</scope>
    <source>
        <strain evidence="3">657 / Type Ba4</strain>
    </source>
</reference>
<dbReference type="Gene3D" id="3.40.50.1980">
    <property type="entry name" value="Nitrogenase molybdenum iron protein domain"/>
    <property type="match status" value="2"/>
</dbReference>
<organism evidence="2 3">
    <name type="scientific">Clostridium botulinum (strain 657 / Type Ba4)</name>
    <dbReference type="NCBI Taxonomy" id="515621"/>
    <lineage>
        <taxon>Bacteria</taxon>
        <taxon>Bacillati</taxon>
        <taxon>Bacillota</taxon>
        <taxon>Clostridia</taxon>
        <taxon>Eubacteriales</taxon>
        <taxon>Clostridiaceae</taxon>
        <taxon>Clostridium</taxon>
    </lineage>
</organism>
<dbReference type="PANTHER" id="PTHR42846:SF1">
    <property type="entry name" value="NI-SIROHYDROCHLORIN A,C-DIAMIDE REDUCTIVE CYCLASE COMPLEX, COMPONENT CFBD"/>
    <property type="match status" value="1"/>
</dbReference>
<dbReference type="PANTHER" id="PTHR42846">
    <property type="entry name" value="NI-SIROHYDROCHLORIN A,C-DIAMIDE REDUCTIVE CYCLASE COMPLEX, COMPONENT CFBD"/>
    <property type="match status" value="1"/>
</dbReference>
<dbReference type="Proteomes" id="UP000002333">
    <property type="component" value="Chromosome"/>
</dbReference>
<protein>
    <recommendedName>
        <fullName evidence="1">Nitrogenase/oxidoreductase component 1 domain-containing protein</fullName>
    </recommendedName>
</protein>
<dbReference type="EMBL" id="CP001083">
    <property type="protein sequence ID" value="ACQ53023.1"/>
    <property type="molecule type" value="Genomic_DNA"/>
</dbReference>
<gene>
    <name evidence="2" type="ordered locus">CLJ_B0763</name>
</gene>
<name>A0A3F2ZYZ8_CLOB6</name>
<dbReference type="GO" id="GO:0016491">
    <property type="term" value="F:oxidoreductase activity"/>
    <property type="evidence" value="ECO:0007669"/>
    <property type="project" value="InterPro"/>
</dbReference>
<dbReference type="Pfam" id="PF00148">
    <property type="entry name" value="Oxidored_nitro"/>
    <property type="match status" value="1"/>
</dbReference>
<accession>A0A3F2ZYZ8</accession>
<dbReference type="KEGG" id="cbi:CLJ_B0763"/>
<evidence type="ECO:0000259" key="1">
    <source>
        <dbReference type="Pfam" id="PF00148"/>
    </source>
</evidence>